<dbReference type="GO" id="GO:0004869">
    <property type="term" value="F:cysteine-type endopeptidase inhibitor activity"/>
    <property type="evidence" value="ECO:0007669"/>
    <property type="project" value="UniProtKB-KW"/>
</dbReference>
<comment type="caution">
    <text evidence="5">The sequence shown here is derived from an EMBL/GenBank/DDBJ whole genome shotgun (WGS) entry which is preliminary data.</text>
</comment>
<dbReference type="PANTHER" id="PTHR47364">
    <property type="entry name" value="CYSTEINE PROTEINASE INHIBITOR 5"/>
    <property type="match status" value="1"/>
</dbReference>
<name>A0AAN9EHB7_CROPI</name>
<reference evidence="5 6" key="1">
    <citation type="submission" date="2024-01" db="EMBL/GenBank/DDBJ databases">
        <title>The genomes of 5 underutilized Papilionoideae crops provide insights into root nodulation and disease resistanc.</title>
        <authorList>
            <person name="Yuan L."/>
        </authorList>
    </citation>
    <scope>NUCLEOTIDE SEQUENCE [LARGE SCALE GENOMIC DNA]</scope>
    <source>
        <strain evidence="5">ZHUSHIDOU_FW_LH</strain>
        <tissue evidence="5">Leaf</tissue>
    </source>
</reference>
<evidence type="ECO:0000259" key="4">
    <source>
        <dbReference type="SMART" id="SM00043"/>
    </source>
</evidence>
<dbReference type="EMBL" id="JAYWIO010000006">
    <property type="protein sequence ID" value="KAK7257337.1"/>
    <property type="molecule type" value="Genomic_DNA"/>
</dbReference>
<dbReference type="InterPro" id="IPR046350">
    <property type="entry name" value="Cystatin_sf"/>
</dbReference>
<evidence type="ECO:0000313" key="6">
    <source>
        <dbReference type="Proteomes" id="UP001372338"/>
    </source>
</evidence>
<dbReference type="PANTHER" id="PTHR47364:SF2">
    <property type="entry name" value="CYSTEINE PROTEINASE INHIBITOR 5"/>
    <property type="match status" value="1"/>
</dbReference>
<feature type="domain" description="Cystatin" evidence="4">
    <location>
        <begin position="23"/>
        <end position="109"/>
    </location>
</feature>
<keyword evidence="2" id="KW-0789">Thiol protease inhibitor</keyword>
<organism evidence="5 6">
    <name type="scientific">Crotalaria pallida</name>
    <name type="common">Smooth rattlebox</name>
    <name type="synonym">Crotalaria striata</name>
    <dbReference type="NCBI Taxonomy" id="3830"/>
    <lineage>
        <taxon>Eukaryota</taxon>
        <taxon>Viridiplantae</taxon>
        <taxon>Streptophyta</taxon>
        <taxon>Embryophyta</taxon>
        <taxon>Tracheophyta</taxon>
        <taxon>Spermatophyta</taxon>
        <taxon>Magnoliopsida</taxon>
        <taxon>eudicotyledons</taxon>
        <taxon>Gunneridae</taxon>
        <taxon>Pentapetalae</taxon>
        <taxon>rosids</taxon>
        <taxon>fabids</taxon>
        <taxon>Fabales</taxon>
        <taxon>Fabaceae</taxon>
        <taxon>Papilionoideae</taxon>
        <taxon>50 kb inversion clade</taxon>
        <taxon>genistoids sensu lato</taxon>
        <taxon>core genistoids</taxon>
        <taxon>Crotalarieae</taxon>
        <taxon>Crotalaria</taxon>
    </lineage>
</organism>
<feature type="chain" id="PRO_5043005125" description="Cystatin domain-containing protein" evidence="3">
    <location>
        <begin position="18"/>
        <end position="113"/>
    </location>
</feature>
<dbReference type="Gene3D" id="3.10.450.10">
    <property type="match status" value="1"/>
</dbReference>
<evidence type="ECO:0000256" key="1">
    <source>
        <dbReference type="ARBA" id="ARBA00022690"/>
    </source>
</evidence>
<sequence>MMKVGCLLLLLSVIVIASTTSAVLLGGWSPIENVNDKEVVEIANFAISEYDKRSGATLTLVKVIKGETQVVGGYNYRLVLAANDNKNYEAVVFDAPWEHVRNLTSFDPIIIHA</sequence>
<dbReference type="Proteomes" id="UP001372338">
    <property type="component" value="Unassembled WGS sequence"/>
</dbReference>
<keyword evidence="1" id="KW-0646">Protease inhibitor</keyword>
<dbReference type="InterPro" id="IPR000010">
    <property type="entry name" value="Cystatin_dom"/>
</dbReference>
<accession>A0AAN9EHB7</accession>
<evidence type="ECO:0000313" key="5">
    <source>
        <dbReference type="EMBL" id="KAK7257337.1"/>
    </source>
</evidence>
<dbReference type="SUPFAM" id="SSF54403">
    <property type="entry name" value="Cystatin/monellin"/>
    <property type="match status" value="1"/>
</dbReference>
<protein>
    <recommendedName>
        <fullName evidence="4">Cystatin domain-containing protein</fullName>
    </recommendedName>
</protein>
<keyword evidence="3" id="KW-0732">Signal</keyword>
<proteinExistence type="predicted"/>
<evidence type="ECO:0000256" key="2">
    <source>
        <dbReference type="ARBA" id="ARBA00022704"/>
    </source>
</evidence>
<dbReference type="Pfam" id="PF16845">
    <property type="entry name" value="SQAPI"/>
    <property type="match status" value="1"/>
</dbReference>
<gene>
    <name evidence="5" type="ORF">RIF29_31233</name>
</gene>
<feature type="signal peptide" evidence="3">
    <location>
        <begin position="1"/>
        <end position="17"/>
    </location>
</feature>
<dbReference type="AlphaFoldDB" id="A0AAN9EHB7"/>
<dbReference type="SMART" id="SM00043">
    <property type="entry name" value="CY"/>
    <property type="match status" value="1"/>
</dbReference>
<keyword evidence="6" id="KW-1185">Reference proteome</keyword>
<evidence type="ECO:0000256" key="3">
    <source>
        <dbReference type="SAM" id="SignalP"/>
    </source>
</evidence>
<dbReference type="CDD" id="cd00042">
    <property type="entry name" value="CY"/>
    <property type="match status" value="1"/>
</dbReference>